<gene>
    <name evidence="3" type="ORF">SAMN05661099_1050</name>
</gene>
<dbReference type="CDD" id="cd03789">
    <property type="entry name" value="GT9_LPS_heptosyltransferase"/>
    <property type="match status" value="1"/>
</dbReference>
<dbReference type="GO" id="GO:0009244">
    <property type="term" value="P:lipopolysaccharide core region biosynthetic process"/>
    <property type="evidence" value="ECO:0007669"/>
    <property type="project" value="TreeGrafter"/>
</dbReference>
<evidence type="ECO:0000313" key="4">
    <source>
        <dbReference type="Proteomes" id="UP000189981"/>
    </source>
</evidence>
<keyword evidence="2 3" id="KW-0808">Transferase</keyword>
<reference evidence="4" key="1">
    <citation type="submission" date="2017-02" db="EMBL/GenBank/DDBJ databases">
        <authorList>
            <person name="Varghese N."/>
            <person name="Submissions S."/>
        </authorList>
    </citation>
    <scope>NUCLEOTIDE SEQUENCE [LARGE SCALE GENOMIC DNA]</scope>
    <source>
        <strain evidence="4">DSM 22385</strain>
    </source>
</reference>
<keyword evidence="1" id="KW-0328">Glycosyltransferase</keyword>
<dbReference type="InterPro" id="IPR002201">
    <property type="entry name" value="Glyco_trans_9"/>
</dbReference>
<dbReference type="Pfam" id="PF01075">
    <property type="entry name" value="Glyco_transf_9"/>
    <property type="match status" value="1"/>
</dbReference>
<dbReference type="InterPro" id="IPR051199">
    <property type="entry name" value="LPS_LOS_Heptosyltrfase"/>
</dbReference>
<dbReference type="RefSeq" id="WP_079701568.1">
    <property type="nucleotide sequence ID" value="NZ_FUYR01000001.1"/>
</dbReference>
<dbReference type="EMBL" id="FUYR01000001">
    <property type="protein sequence ID" value="SKB38799.1"/>
    <property type="molecule type" value="Genomic_DNA"/>
</dbReference>
<dbReference type="PANTHER" id="PTHR30160">
    <property type="entry name" value="TETRAACYLDISACCHARIDE 4'-KINASE-RELATED"/>
    <property type="match status" value="1"/>
</dbReference>
<evidence type="ECO:0000313" key="3">
    <source>
        <dbReference type="EMBL" id="SKB38799.1"/>
    </source>
</evidence>
<dbReference type="OrthoDB" id="9768048at2"/>
<dbReference type="SUPFAM" id="SSF53756">
    <property type="entry name" value="UDP-Glycosyltransferase/glycogen phosphorylase"/>
    <property type="match status" value="1"/>
</dbReference>
<dbReference type="STRING" id="572036.SAMN05661099_1050"/>
<accession>A0A1T5AVG2</accession>
<organism evidence="3 4">
    <name type="scientific">Daejeonella lutea</name>
    <dbReference type="NCBI Taxonomy" id="572036"/>
    <lineage>
        <taxon>Bacteria</taxon>
        <taxon>Pseudomonadati</taxon>
        <taxon>Bacteroidota</taxon>
        <taxon>Sphingobacteriia</taxon>
        <taxon>Sphingobacteriales</taxon>
        <taxon>Sphingobacteriaceae</taxon>
        <taxon>Daejeonella</taxon>
    </lineage>
</organism>
<dbReference type="AlphaFoldDB" id="A0A1T5AVG2"/>
<dbReference type="Proteomes" id="UP000189981">
    <property type="component" value="Unassembled WGS sequence"/>
</dbReference>
<dbReference type="Gene3D" id="3.40.50.2000">
    <property type="entry name" value="Glycogen Phosphorylase B"/>
    <property type="match status" value="2"/>
</dbReference>
<name>A0A1T5AVG2_9SPHI</name>
<proteinExistence type="predicted"/>
<dbReference type="GO" id="GO:0008713">
    <property type="term" value="F:ADP-heptose-lipopolysaccharide heptosyltransferase activity"/>
    <property type="evidence" value="ECO:0007669"/>
    <property type="project" value="TreeGrafter"/>
</dbReference>
<keyword evidence="4" id="KW-1185">Reference proteome</keyword>
<protein>
    <submittedName>
        <fullName evidence="3">ADP-heptose:LPS heptosyltransferase</fullName>
    </submittedName>
</protein>
<evidence type="ECO:0000256" key="2">
    <source>
        <dbReference type="ARBA" id="ARBA00022679"/>
    </source>
</evidence>
<dbReference type="GO" id="GO:0005829">
    <property type="term" value="C:cytosol"/>
    <property type="evidence" value="ECO:0007669"/>
    <property type="project" value="TreeGrafter"/>
</dbReference>
<dbReference type="PANTHER" id="PTHR30160:SF1">
    <property type="entry name" value="LIPOPOLYSACCHARIDE 1,2-N-ACETYLGLUCOSAMINETRANSFERASE-RELATED"/>
    <property type="match status" value="1"/>
</dbReference>
<sequence>MKTGNLKILIIRFSSIGDIVLTTPVIRCVKEQLSSVEVHYLTKKAFEPVLSANPYIDKIHFLKDSLSETVADLKLENFDHVIDLHHNIRTLYIKRSLGKPVSSFNKLNWQKWLLVRIKVNFLPNEHIVDRYLKTVEFLGVKNDEKGLDYFLLNNHNLSLLLPPSHHQYIALVIGAQHATKRLPTDKLIELCQLLKHPVVLLGGPEDTERGEQIATAGGDHVFNGCGKFKLDQSAFLVKMSASVITHDTGLMHIAAAFKKTIHSVWGNTVPEFGMYPYMAEESKIHEVKGLSCRPCSKIGYQKCPLGHFNCMNKIDLITISQQAHA</sequence>
<evidence type="ECO:0000256" key="1">
    <source>
        <dbReference type="ARBA" id="ARBA00022676"/>
    </source>
</evidence>